<dbReference type="InterPro" id="IPR029058">
    <property type="entry name" value="AB_hydrolase_fold"/>
</dbReference>
<comment type="caution">
    <text evidence="2">The sequence shown here is derived from an EMBL/GenBank/DDBJ whole genome shotgun (WGS) entry which is preliminary data.</text>
</comment>
<dbReference type="InterPro" id="IPR000073">
    <property type="entry name" value="AB_hydrolase_1"/>
</dbReference>
<feature type="domain" description="AB hydrolase-1" evidence="1">
    <location>
        <begin position="33"/>
        <end position="251"/>
    </location>
</feature>
<dbReference type="SUPFAM" id="SSF53474">
    <property type="entry name" value="alpha/beta-Hydrolases"/>
    <property type="match status" value="1"/>
</dbReference>
<proteinExistence type="predicted"/>
<dbReference type="PRINTS" id="PR00111">
    <property type="entry name" value="ABHYDROLASE"/>
</dbReference>
<evidence type="ECO:0000313" key="3">
    <source>
        <dbReference type="Proteomes" id="UP001597046"/>
    </source>
</evidence>
<evidence type="ECO:0000313" key="2">
    <source>
        <dbReference type="EMBL" id="MFD1053395.1"/>
    </source>
</evidence>
<sequence length="271" mass="27752">MTVPITLTHLRRPEQPTGLLVVGPSLGTAVAPLWAACVGELPADLAVVGWDLPGHGASAPYDHPFSVQDLATAVVEATEGLRSASVAPVAYAGVSLGGAVSLALAIGHADAFEGVVSIASGAKIGEPDGWHERADLVRRAGTPVMVEGSARRWFAPGFIEREPARAAQLLASLQDADSASYARCCEALAAYDVRDDLGRVDVPVLALAGALDEVAPPALAELVAHRSGGASEVIAGVAHLPPAEQPAATAHALTDFLRGLVRGQLAQRGRS</sequence>
<name>A0ABW3MW49_9MICO</name>
<protein>
    <submittedName>
        <fullName evidence="2">Alpha/beta fold hydrolase</fullName>
    </submittedName>
</protein>
<keyword evidence="2" id="KW-0378">Hydrolase</keyword>
<dbReference type="GO" id="GO:0016787">
    <property type="term" value="F:hydrolase activity"/>
    <property type="evidence" value="ECO:0007669"/>
    <property type="project" value="UniProtKB-KW"/>
</dbReference>
<dbReference type="Pfam" id="PF12697">
    <property type="entry name" value="Abhydrolase_6"/>
    <property type="match status" value="1"/>
</dbReference>
<dbReference type="PANTHER" id="PTHR43798">
    <property type="entry name" value="MONOACYLGLYCEROL LIPASE"/>
    <property type="match status" value="1"/>
</dbReference>
<dbReference type="InterPro" id="IPR050266">
    <property type="entry name" value="AB_hydrolase_sf"/>
</dbReference>
<organism evidence="2 3">
    <name type="scientific">Terrabacter terrigena</name>
    <dbReference type="NCBI Taxonomy" id="574718"/>
    <lineage>
        <taxon>Bacteria</taxon>
        <taxon>Bacillati</taxon>
        <taxon>Actinomycetota</taxon>
        <taxon>Actinomycetes</taxon>
        <taxon>Micrococcales</taxon>
        <taxon>Intrasporangiaceae</taxon>
        <taxon>Terrabacter</taxon>
    </lineage>
</organism>
<gene>
    <name evidence="2" type="ORF">ACFQ2V_03680</name>
</gene>
<reference evidence="3" key="1">
    <citation type="journal article" date="2019" name="Int. J. Syst. Evol. Microbiol.">
        <title>The Global Catalogue of Microorganisms (GCM) 10K type strain sequencing project: providing services to taxonomists for standard genome sequencing and annotation.</title>
        <authorList>
            <consortium name="The Broad Institute Genomics Platform"/>
            <consortium name="The Broad Institute Genome Sequencing Center for Infectious Disease"/>
            <person name="Wu L."/>
            <person name="Ma J."/>
        </authorList>
    </citation>
    <scope>NUCLEOTIDE SEQUENCE [LARGE SCALE GENOMIC DNA]</scope>
    <source>
        <strain evidence="3">CCUG 57508</strain>
    </source>
</reference>
<dbReference type="Gene3D" id="3.40.50.1820">
    <property type="entry name" value="alpha/beta hydrolase"/>
    <property type="match status" value="1"/>
</dbReference>
<dbReference type="EMBL" id="JBHTKH010000001">
    <property type="protein sequence ID" value="MFD1053395.1"/>
    <property type="molecule type" value="Genomic_DNA"/>
</dbReference>
<keyword evidence="3" id="KW-1185">Reference proteome</keyword>
<evidence type="ECO:0000259" key="1">
    <source>
        <dbReference type="Pfam" id="PF12697"/>
    </source>
</evidence>
<accession>A0ABW3MW49</accession>
<dbReference type="RefSeq" id="WP_386050794.1">
    <property type="nucleotide sequence ID" value="NZ_JBHTKH010000001.1"/>
</dbReference>
<dbReference type="Proteomes" id="UP001597046">
    <property type="component" value="Unassembled WGS sequence"/>
</dbReference>